<evidence type="ECO:0000313" key="2">
    <source>
        <dbReference type="Proteomes" id="UP000269412"/>
    </source>
</evidence>
<organism evidence="1 2">
    <name type="scientific">Maribacter vaceletii</name>
    <dbReference type="NCBI Taxonomy" id="1206816"/>
    <lineage>
        <taxon>Bacteria</taxon>
        <taxon>Pseudomonadati</taxon>
        <taxon>Bacteroidota</taxon>
        <taxon>Flavobacteriia</taxon>
        <taxon>Flavobacteriales</taxon>
        <taxon>Flavobacteriaceae</taxon>
        <taxon>Maribacter</taxon>
    </lineage>
</organism>
<reference evidence="1 2" key="1">
    <citation type="submission" date="2018-10" db="EMBL/GenBank/DDBJ databases">
        <title>Genomic Encyclopedia of Archaeal and Bacterial Type Strains, Phase II (KMG-II): from individual species to whole genera.</title>
        <authorList>
            <person name="Goeker M."/>
        </authorList>
    </citation>
    <scope>NUCLEOTIDE SEQUENCE [LARGE SCALE GENOMIC DNA]</scope>
    <source>
        <strain evidence="1 2">DSM 25230</strain>
    </source>
</reference>
<dbReference type="EMBL" id="RBIQ01000011">
    <property type="protein sequence ID" value="RKR07749.1"/>
    <property type="molecule type" value="Genomic_DNA"/>
</dbReference>
<dbReference type="OrthoDB" id="1177908at2"/>
<keyword evidence="2" id="KW-1185">Reference proteome</keyword>
<dbReference type="AlphaFoldDB" id="A0A495DUB0"/>
<name>A0A495DUB0_9FLAO</name>
<dbReference type="PROSITE" id="PS51257">
    <property type="entry name" value="PROKAR_LIPOPROTEIN"/>
    <property type="match status" value="1"/>
</dbReference>
<dbReference type="RefSeq" id="WP_121068933.1">
    <property type="nucleotide sequence ID" value="NZ_RBIQ01000011.1"/>
</dbReference>
<sequence>MKKLSLFLFLSASIFLTSCEKDSNDDQSNNKTTSEEAILGNWELTDYKVEEGETVTKITGGAVTQKYSSVGKDFDMEVIFNNEPTHTVTSNGSFISETKITVLGQTQVTEIPLYTLFESSEWKIKDGNLIFIDEDSKETKMNTLESTDKKLVLSYELNEVLEVQGGATATTTGKLTITLERDSSDNNSNTSTPSLIIGDWNLTELTSEDEVLSLPDVNEEIKFEGIASDLNGTLTFTDNPKEIKTEGNFHYKITYEDEEEPFEEDRELDFFNFASGWKLENNDTELYDHRDGSLEVSSAAEILELTETTLKLEIPYTKDYGINDLSEIEKITFYATFTKK</sequence>
<accession>A0A495DUB0</accession>
<evidence type="ECO:0000313" key="1">
    <source>
        <dbReference type="EMBL" id="RKR07749.1"/>
    </source>
</evidence>
<comment type="caution">
    <text evidence="1">The sequence shown here is derived from an EMBL/GenBank/DDBJ whole genome shotgun (WGS) entry which is preliminary data.</text>
</comment>
<dbReference type="Proteomes" id="UP000269412">
    <property type="component" value="Unassembled WGS sequence"/>
</dbReference>
<protein>
    <submittedName>
        <fullName evidence="1">Lipocalin-like protein</fullName>
    </submittedName>
</protein>
<gene>
    <name evidence="1" type="ORF">CLV91_2931</name>
</gene>
<proteinExistence type="predicted"/>